<dbReference type="PIRSF" id="PIRSF000858">
    <property type="entry name" value="SCOT-t"/>
    <property type="match status" value="1"/>
</dbReference>
<dbReference type="InterPro" id="IPR014388">
    <property type="entry name" value="3-oxoacid_CoA-transferase"/>
</dbReference>
<dbReference type="InterPro" id="IPR004165">
    <property type="entry name" value="CoA_trans_fam_I"/>
</dbReference>
<dbReference type="AlphaFoldDB" id="T5AE71"/>
<dbReference type="SMART" id="SM00882">
    <property type="entry name" value="CoA_trans"/>
    <property type="match status" value="2"/>
</dbReference>
<dbReference type="NCBIfam" id="TIGR02428">
    <property type="entry name" value="pcaJ_scoB_fam"/>
    <property type="match status" value="1"/>
</dbReference>
<name>T5AE71_OPHSC</name>
<dbReference type="HOGENOM" id="CLU_019942_1_1_1"/>
<keyword evidence="2 3" id="KW-0808">Transferase</keyword>
<dbReference type="OrthoDB" id="1933379at2759"/>
<evidence type="ECO:0000313" key="6">
    <source>
        <dbReference type="Proteomes" id="UP000019374"/>
    </source>
</evidence>
<dbReference type="NCBIfam" id="TIGR02429">
    <property type="entry name" value="pcaI_scoA_fam"/>
    <property type="match status" value="1"/>
</dbReference>
<protein>
    <recommendedName>
        <fullName evidence="3">Succinyl-CoA:3-ketoacid-coenzyme A transferase</fullName>
        <ecNumber evidence="3">2.8.3.5</ecNumber>
    </recommendedName>
</protein>
<organism evidence="5 6">
    <name type="scientific">Ophiocordyceps sinensis (strain Co18 / CGMCC 3.14243)</name>
    <name type="common">Yarsagumba caterpillar fungus</name>
    <name type="synonym">Hirsutella sinensis</name>
    <dbReference type="NCBI Taxonomy" id="911162"/>
    <lineage>
        <taxon>Eukaryota</taxon>
        <taxon>Fungi</taxon>
        <taxon>Dikarya</taxon>
        <taxon>Ascomycota</taxon>
        <taxon>Pezizomycotina</taxon>
        <taxon>Sordariomycetes</taxon>
        <taxon>Hypocreomycetidae</taxon>
        <taxon>Hypocreales</taxon>
        <taxon>Ophiocordycipitaceae</taxon>
        <taxon>Ophiocordyceps</taxon>
    </lineage>
</organism>
<gene>
    <name evidence="5" type="ORF">OCS_04244</name>
</gene>
<comment type="similarity">
    <text evidence="1 3">Belongs to the 3-oxoacid CoA-transferase family.</text>
</comment>
<dbReference type="SUPFAM" id="SSF100950">
    <property type="entry name" value="NagB/RpiA/CoA transferase-like"/>
    <property type="match status" value="2"/>
</dbReference>
<dbReference type="Proteomes" id="UP000019374">
    <property type="component" value="Unassembled WGS sequence"/>
</dbReference>
<evidence type="ECO:0000256" key="3">
    <source>
        <dbReference type="PIRNR" id="PIRNR000858"/>
    </source>
</evidence>
<proteinExistence type="inferred from homology"/>
<accession>T5AE71</accession>
<evidence type="ECO:0000256" key="4">
    <source>
        <dbReference type="PIRSR" id="PIRSR000858-1"/>
    </source>
</evidence>
<evidence type="ECO:0000313" key="5">
    <source>
        <dbReference type="EMBL" id="EQL00042.1"/>
    </source>
</evidence>
<dbReference type="FunFam" id="3.40.1080.10:FF:000001">
    <property type="entry name" value="Succinyl-coa:3-ketoacid-coenzyme a transferase subunit b"/>
    <property type="match status" value="1"/>
</dbReference>
<evidence type="ECO:0000256" key="2">
    <source>
        <dbReference type="ARBA" id="ARBA00022679"/>
    </source>
</evidence>
<dbReference type="GO" id="GO:0008260">
    <property type="term" value="F:succinyl-CoA:3-oxo-acid CoA-transferase activity"/>
    <property type="evidence" value="ECO:0007669"/>
    <property type="project" value="UniProtKB-EC"/>
</dbReference>
<dbReference type="Gene3D" id="3.40.1080.10">
    <property type="entry name" value="Glutaconate Coenzyme A-transferase"/>
    <property type="match status" value="2"/>
</dbReference>
<evidence type="ECO:0000256" key="1">
    <source>
        <dbReference type="ARBA" id="ARBA00007154"/>
    </source>
</evidence>
<dbReference type="UniPathway" id="UPA00929">
    <property type="reaction ID" value="UER00894"/>
</dbReference>
<keyword evidence="3" id="KW-0496">Mitochondrion</keyword>
<dbReference type="InterPro" id="IPR012792">
    <property type="entry name" value="3-oxoacid_CoA-transf_A"/>
</dbReference>
<dbReference type="InterPro" id="IPR037171">
    <property type="entry name" value="NagB/RpiA_transferase-like"/>
</dbReference>
<dbReference type="EC" id="2.8.3.5" evidence="3"/>
<dbReference type="eggNOG" id="KOG3822">
    <property type="taxonomic scope" value="Eukaryota"/>
</dbReference>
<dbReference type="PANTHER" id="PTHR13707:SF60">
    <property type="entry name" value="ACETATE COA-TRANSFERASE SUBUNIT ALPHA"/>
    <property type="match status" value="1"/>
</dbReference>
<reference evidence="5 6" key="1">
    <citation type="journal article" date="2013" name="Chin. Sci. Bull.">
        <title>Genome survey uncovers the secrets of sex and lifestyle in caterpillar fungus.</title>
        <authorList>
            <person name="Hu X."/>
            <person name="Zhang Y."/>
            <person name="Xiao G."/>
            <person name="Zheng P."/>
            <person name="Xia Y."/>
            <person name="Zhang X."/>
            <person name="St Leger R.J."/>
            <person name="Liu X."/>
            <person name="Wang C."/>
        </authorList>
    </citation>
    <scope>NUCLEOTIDE SEQUENCE [LARGE SCALE GENOMIC DNA]</scope>
    <source>
        <strain evidence="6">Co18 / CGMCC 3.14243</strain>
        <tissue evidence="5">Fruit-body</tissue>
    </source>
</reference>
<dbReference type="PANTHER" id="PTHR13707">
    <property type="entry name" value="KETOACID-COENZYME A TRANSFERASE"/>
    <property type="match status" value="1"/>
</dbReference>
<sequence length="586" mass="61909">MAATMMRTLRAPVLPRWTGCGAPARLVWATTPRVPATRSFVTTIPRCSQPLTRNSKLFDDADAAVSDVQSGSTLLSSGFGLCGVAGKFSPLLPVGENLDPGAPPHHAAAAAVSDVQSGSTLLSSGFGLCGVAGKFSPLLPALHRRGTSNLHSMTAVSNNAGMEGLGGLSTLTEAGQVNRLILSYLGNNKTLEKKYLGGELAIELCPQGTLAERLRAAGAGIPAFYTPTGARTLLQEGEIPIRLSPKGETLEPGRVRETREFDGRTFLMETALTGDVAILRAWKVDKAGNCQFRYTTKAFGPLMAKAARLTIVEAENIVEVGEMHPNDVDLPGIYVDRVVPATAKKRIEVLKTRNPGVDAEAAGGAAQQRRNRIARRASRELREGYYVNLGVGIPTLAATFIPAGRTVWIQSENGLLGMGPYPTKDEVDADIVNAGKETVTLVPGASCFDSSESFGMIRGGHVDVSILGALQVSAGGDLANFMIPGKMFKGMGGAMDLVANPDKTKIIVATEHVAKNGSSKIVQQCNLPLTGARCVSTIITDLCVFQVDRHYGTLTLTELAPGVSVDEVRSKTEASFAVAEHVESME</sequence>
<dbReference type="EMBL" id="KE652984">
    <property type="protein sequence ID" value="EQL00042.1"/>
    <property type="molecule type" value="Genomic_DNA"/>
</dbReference>
<feature type="active site" description="5-glutamyl coenzyme A thioester intermediate" evidence="4">
    <location>
        <position position="412"/>
    </location>
</feature>
<dbReference type="GO" id="GO:0046952">
    <property type="term" value="P:ketone body catabolic process"/>
    <property type="evidence" value="ECO:0007669"/>
    <property type="project" value="InterPro"/>
</dbReference>
<comment type="catalytic activity">
    <reaction evidence="3">
        <text>a 3-oxo acid + succinyl-CoA = a 3-oxoacyl-CoA + succinate</text>
        <dbReference type="Rhea" id="RHEA:24564"/>
        <dbReference type="ChEBI" id="CHEBI:30031"/>
        <dbReference type="ChEBI" id="CHEBI:35973"/>
        <dbReference type="ChEBI" id="CHEBI:57292"/>
        <dbReference type="ChEBI" id="CHEBI:90726"/>
        <dbReference type="EC" id="2.8.3.5"/>
    </reaction>
</comment>
<dbReference type="InterPro" id="IPR012791">
    <property type="entry name" value="3-oxoacid_CoA-transf_B"/>
</dbReference>
<dbReference type="Pfam" id="PF01144">
    <property type="entry name" value="CoA_trans"/>
    <property type="match status" value="2"/>
</dbReference>
<comment type="pathway">
    <text evidence="3">Ketone metabolism; succinyl-CoA degradation; acetoacetyl-CoA from succinyl-CoA: step 1/1.</text>
</comment>
<comment type="function">
    <text evidence="3">Key enzyme for ketone body catabolism. Transfers the CoA moiety from succinate to acetoacetate. Formation of the enzyme-CoA intermediate proceeds via an unstable anhydride species formed between the carboxylate groups of the enzyme and substrate.</text>
</comment>